<accession>A0ABY3X7K6</accession>
<organism evidence="2 3">
    <name type="scientific">Lysobacter gummosus</name>
    <dbReference type="NCBI Taxonomy" id="262324"/>
    <lineage>
        <taxon>Bacteria</taxon>
        <taxon>Pseudomonadati</taxon>
        <taxon>Pseudomonadota</taxon>
        <taxon>Gammaproteobacteria</taxon>
        <taxon>Lysobacterales</taxon>
        <taxon>Lysobacteraceae</taxon>
        <taxon>Lysobacter</taxon>
    </lineage>
</organism>
<dbReference type="Proteomes" id="UP000829194">
    <property type="component" value="Chromosome"/>
</dbReference>
<dbReference type="RefSeq" id="WP_148649009.1">
    <property type="nucleotide sequence ID" value="NZ_CP011131.1"/>
</dbReference>
<evidence type="ECO:0000313" key="2">
    <source>
        <dbReference type="EMBL" id="UNP28559.1"/>
    </source>
</evidence>
<reference evidence="2 3" key="1">
    <citation type="submission" date="2022-03" db="EMBL/GenBank/DDBJ databases">
        <title>Complete genome sequence of Lysobacter capsici VKM B-2533 and Lysobacter gummosus 10.1.1, promising sources of lytic agents.</title>
        <authorList>
            <person name="Tarlachkov S.V."/>
            <person name="Kudryakova I.V."/>
            <person name="Afoshin A.S."/>
            <person name="Leontyevskaya E.A."/>
            <person name="Leontyevskaya N.V."/>
        </authorList>
    </citation>
    <scope>NUCLEOTIDE SEQUENCE [LARGE SCALE GENOMIC DNA]</scope>
    <source>
        <strain evidence="2 3">10.1.1</strain>
    </source>
</reference>
<keyword evidence="3" id="KW-1185">Reference proteome</keyword>
<proteinExistence type="predicted"/>
<keyword evidence="1" id="KW-0812">Transmembrane</keyword>
<keyword evidence="1" id="KW-1133">Transmembrane helix</keyword>
<evidence type="ECO:0000256" key="1">
    <source>
        <dbReference type="SAM" id="Phobius"/>
    </source>
</evidence>
<evidence type="ECO:0008006" key="4">
    <source>
        <dbReference type="Google" id="ProtNLM"/>
    </source>
</evidence>
<protein>
    <recommendedName>
        <fullName evidence="4">Transmembrane protein</fullName>
    </recommendedName>
</protein>
<feature type="transmembrane region" description="Helical" evidence="1">
    <location>
        <begin position="46"/>
        <end position="63"/>
    </location>
</feature>
<evidence type="ECO:0000313" key="3">
    <source>
        <dbReference type="Proteomes" id="UP000829194"/>
    </source>
</evidence>
<dbReference type="EMBL" id="CP093547">
    <property type="protein sequence ID" value="UNP28559.1"/>
    <property type="molecule type" value="Genomic_DNA"/>
</dbReference>
<feature type="transmembrane region" description="Helical" evidence="1">
    <location>
        <begin position="21"/>
        <end position="40"/>
    </location>
</feature>
<keyword evidence="1" id="KW-0472">Membrane</keyword>
<name>A0ABY3X7K6_9GAMM</name>
<sequence>MSESAPRKYRYARDKLRSHWFSMWVLYATGLPLVAAGAYFYPSPPATGLAIVWAVLALLLWWRERRAEAAHWRDIDGTALWFDDGHLCCEGPIQGRLDLIEVREVRAFLKRGEVDRLAIKHASGHTVLFIGIDDPAAFLADFRRNVPRASYQTTKDWL</sequence>
<gene>
    <name evidence="2" type="ORF">MOV92_19040</name>
</gene>